<sequence>MMEIFRILDEMEQMVKNSKKVPLMNDKDLIESPRFLDRLDRIRAILPEDLETARLLLSEKERIVKDACAEAETVMEQSRDRVARMVDDNEITRNAMKVAEDIIAKAEQVAQDIRRDADDYADGLLSHMEIVLQKGLDAVQQGKEALRQE</sequence>
<accession>A0A354YV03</accession>
<evidence type="ECO:0000313" key="1">
    <source>
        <dbReference type="EMBL" id="HBK53014.1"/>
    </source>
</evidence>
<reference evidence="1 2" key="1">
    <citation type="journal article" date="2018" name="Nat. Biotechnol.">
        <title>A standardized bacterial taxonomy based on genome phylogeny substantially revises the tree of life.</title>
        <authorList>
            <person name="Parks D.H."/>
            <person name="Chuvochina M."/>
            <person name="Waite D.W."/>
            <person name="Rinke C."/>
            <person name="Skarshewski A."/>
            <person name="Chaumeil P.A."/>
            <person name="Hugenholtz P."/>
        </authorList>
    </citation>
    <scope>NUCLEOTIDE SEQUENCE [LARGE SCALE GENOMIC DNA]</scope>
    <source>
        <strain evidence="1">UBA10948</strain>
    </source>
</reference>
<evidence type="ECO:0000313" key="2">
    <source>
        <dbReference type="Proteomes" id="UP000263273"/>
    </source>
</evidence>
<comment type="caution">
    <text evidence="1">The sequence shown here is derived from an EMBL/GenBank/DDBJ whole genome shotgun (WGS) entry which is preliminary data.</text>
</comment>
<dbReference type="AlphaFoldDB" id="A0A354YV03"/>
<organism evidence="1 2">
    <name type="scientific">Syntrophomonas wolfei</name>
    <dbReference type="NCBI Taxonomy" id="863"/>
    <lineage>
        <taxon>Bacteria</taxon>
        <taxon>Bacillati</taxon>
        <taxon>Bacillota</taxon>
        <taxon>Clostridia</taxon>
        <taxon>Eubacteriales</taxon>
        <taxon>Syntrophomonadaceae</taxon>
        <taxon>Syntrophomonas</taxon>
    </lineage>
</organism>
<protein>
    <recommendedName>
        <fullName evidence="3">ATPase</fullName>
    </recommendedName>
</protein>
<evidence type="ECO:0008006" key="3">
    <source>
        <dbReference type="Google" id="ProtNLM"/>
    </source>
</evidence>
<dbReference type="STRING" id="378794.GCA_001570625_02741"/>
<name>A0A354YV03_9FIRM</name>
<dbReference type="EMBL" id="DNZF01000080">
    <property type="protein sequence ID" value="HBK53014.1"/>
    <property type="molecule type" value="Genomic_DNA"/>
</dbReference>
<dbReference type="Proteomes" id="UP000263273">
    <property type="component" value="Unassembled WGS sequence"/>
</dbReference>
<proteinExistence type="predicted"/>
<gene>
    <name evidence="1" type="ORF">DDZ44_03635</name>
</gene>